<keyword evidence="3" id="KW-0255">Endonuclease</keyword>
<evidence type="ECO:0000313" key="3">
    <source>
        <dbReference type="EMBL" id="CAA6802946.1"/>
    </source>
</evidence>
<dbReference type="CDD" id="cd01026">
    <property type="entry name" value="TOPRIM_OLD"/>
    <property type="match status" value="1"/>
</dbReference>
<dbReference type="GO" id="GO:0004519">
    <property type="term" value="F:endonuclease activity"/>
    <property type="evidence" value="ECO:0007669"/>
    <property type="project" value="UniProtKB-KW"/>
</dbReference>
<dbReference type="InterPro" id="IPR041685">
    <property type="entry name" value="AAA_GajA/Old/RecF-like"/>
</dbReference>
<keyword evidence="3" id="KW-0540">Nuclease</keyword>
<protein>
    <submittedName>
        <fullName evidence="3">FIG131328: Predicted ATP-dependent endonuclease of the OLD family</fullName>
    </submittedName>
</protein>
<dbReference type="InterPro" id="IPR027417">
    <property type="entry name" value="P-loop_NTPase"/>
</dbReference>
<dbReference type="PANTHER" id="PTHR43581:SF4">
    <property type="entry name" value="ATP_GTP PHOSPHATASE"/>
    <property type="match status" value="1"/>
</dbReference>
<keyword evidence="3" id="KW-0378">Hydrolase</keyword>
<feature type="domain" description="OLD protein-like TOPRIM" evidence="2">
    <location>
        <begin position="375"/>
        <end position="444"/>
    </location>
</feature>
<dbReference type="InterPro" id="IPR051396">
    <property type="entry name" value="Bact_Antivir_Def_Nuclease"/>
</dbReference>
<gene>
    <name evidence="3" type="ORF">HELGO_WM3443</name>
</gene>
<reference evidence="3" key="1">
    <citation type="submission" date="2020-01" db="EMBL/GenBank/DDBJ databases">
        <authorList>
            <person name="Meier V. D."/>
            <person name="Meier V D."/>
        </authorList>
    </citation>
    <scope>NUCLEOTIDE SEQUENCE</scope>
    <source>
        <strain evidence="3">HLG_WM_MAG_06</strain>
    </source>
</reference>
<dbReference type="Gene3D" id="3.40.50.300">
    <property type="entry name" value="P-loop containing nucleotide triphosphate hydrolases"/>
    <property type="match status" value="1"/>
</dbReference>
<organism evidence="3">
    <name type="scientific">uncultured Sulfurovum sp</name>
    <dbReference type="NCBI Taxonomy" id="269237"/>
    <lineage>
        <taxon>Bacteria</taxon>
        <taxon>Pseudomonadati</taxon>
        <taxon>Campylobacterota</taxon>
        <taxon>Epsilonproteobacteria</taxon>
        <taxon>Campylobacterales</taxon>
        <taxon>Sulfurovaceae</taxon>
        <taxon>Sulfurovum</taxon>
        <taxon>environmental samples</taxon>
    </lineage>
</organism>
<feature type="domain" description="Endonuclease GajA/Old nuclease/RecF-like AAA" evidence="1">
    <location>
        <begin position="1"/>
        <end position="89"/>
    </location>
</feature>
<dbReference type="SUPFAM" id="SSF52540">
    <property type="entry name" value="P-loop containing nucleoside triphosphate hydrolases"/>
    <property type="match status" value="1"/>
</dbReference>
<evidence type="ECO:0000259" key="2">
    <source>
        <dbReference type="Pfam" id="PF20469"/>
    </source>
</evidence>
<evidence type="ECO:0000259" key="1">
    <source>
        <dbReference type="Pfam" id="PF13175"/>
    </source>
</evidence>
<dbReference type="PANTHER" id="PTHR43581">
    <property type="entry name" value="ATP/GTP PHOSPHATASE"/>
    <property type="match status" value="1"/>
</dbReference>
<accession>A0A6S6S9Q0</accession>
<name>A0A6S6S9Q0_9BACT</name>
<dbReference type="Pfam" id="PF20469">
    <property type="entry name" value="OLD-like_TOPRIM"/>
    <property type="match status" value="1"/>
</dbReference>
<sequence length="614" mass="70381">MYLENIKLWNFRKYGTNIEYLDKIETPDLDLTFNKGLNVLIGSNDSGKTAIIDAIKLVLKTHSYEFIRPTREDFFSETKKFRIEMIFKDFNAHEASNFLEWIGYDDEGNIFLKVMYDVSRDDRRIFPSDVKAGMDIDGTSLLADAREKLNITYLKPLRDVSSEMIAKKSSRISQILMGDEAFKGKETSHDLITIFSEFNESIENYFEGTPSDDKGKKLKEKIDDYIHSFYDVTKESNFSVYDGKLKDILEKITLSIKDETNLGLGTLNRLFMATELIHLNRENYHGLNLALIEELEAHLHPQAQMQVVEKLQEEPNKQLILTTHSPSLASKVKLDNLIICNNSNAYPMREECTKLAKGDYYFLERFLDSTKSNLFFANGVILVEGDAENILIPTLAKIMGRSLSKYGVSVVSVGGVAFLRYANVFLRKIEPQITMPVSVITDVDVKPIECKPTKKVDGVAVEIVSDELEAQRVETIQEKEIKYPLPIKSFIAPYWTLEYTIALSCLSRLFSQAVYIAWKSKGRDYVYTDDEKRQYIIDANNEYYTWLADGKSIEVIAFEIYNNRLDKSSNKLSKAVVAQIFSQLLDETDLIFYNIESDDKLKYLIDAINYATGN</sequence>
<feature type="domain" description="Endonuclease GajA/Old nuclease/RecF-like AAA" evidence="1">
    <location>
        <begin position="161"/>
        <end position="329"/>
    </location>
</feature>
<proteinExistence type="predicted"/>
<dbReference type="AlphaFoldDB" id="A0A6S6S9Q0"/>
<dbReference type="Pfam" id="PF13175">
    <property type="entry name" value="AAA_15"/>
    <property type="match status" value="2"/>
</dbReference>
<dbReference type="EMBL" id="CACVAP010000039">
    <property type="protein sequence ID" value="CAA6802946.1"/>
    <property type="molecule type" value="Genomic_DNA"/>
</dbReference>
<dbReference type="InterPro" id="IPR034139">
    <property type="entry name" value="TOPRIM_OLD"/>
</dbReference>